<gene>
    <name evidence="12" type="ORF">F6X38_20155</name>
</gene>
<dbReference type="InterPro" id="IPR003439">
    <property type="entry name" value="ABC_transporter-like_ATP-bd"/>
</dbReference>
<dbReference type="EMBL" id="VZDO01000020">
    <property type="protein sequence ID" value="KAB0676886.1"/>
    <property type="molecule type" value="Genomic_DNA"/>
</dbReference>
<keyword evidence="9" id="KW-1278">Translocase</keyword>
<dbReference type="FunFam" id="3.40.50.300:FF:000127">
    <property type="entry name" value="Ribose import ATP-binding protein RbsA"/>
    <property type="match status" value="1"/>
</dbReference>
<dbReference type="CDD" id="cd03216">
    <property type="entry name" value="ABC_Carb_Monos_I"/>
    <property type="match status" value="1"/>
</dbReference>
<evidence type="ECO:0000313" key="12">
    <source>
        <dbReference type="EMBL" id="KAB0676886.1"/>
    </source>
</evidence>
<dbReference type="InterPro" id="IPR017871">
    <property type="entry name" value="ABC_transporter-like_CS"/>
</dbReference>
<dbReference type="Gene3D" id="3.40.50.300">
    <property type="entry name" value="P-loop containing nucleotide triphosphate hydrolases"/>
    <property type="match status" value="2"/>
</dbReference>
<dbReference type="SUPFAM" id="SSF52540">
    <property type="entry name" value="P-loop containing nucleoside triphosphate hydrolases"/>
    <property type="match status" value="2"/>
</dbReference>
<evidence type="ECO:0000256" key="1">
    <source>
        <dbReference type="ARBA" id="ARBA00004202"/>
    </source>
</evidence>
<reference evidence="12 13" key="1">
    <citation type="submission" date="2019-09" db="EMBL/GenBank/DDBJ databases">
        <title>YIM 132180 draft genome.</title>
        <authorList>
            <person name="Zhang K."/>
        </authorList>
    </citation>
    <scope>NUCLEOTIDE SEQUENCE [LARGE SCALE GENOMIC DNA]</scope>
    <source>
        <strain evidence="12 13">YIM 132180</strain>
    </source>
</reference>
<keyword evidence="8 12" id="KW-0067">ATP-binding</keyword>
<keyword evidence="7" id="KW-0547">Nucleotide-binding</keyword>
<keyword evidence="10" id="KW-0472">Membrane</keyword>
<dbReference type="Pfam" id="PF00005">
    <property type="entry name" value="ABC_tran"/>
    <property type="match status" value="2"/>
</dbReference>
<keyword evidence="6" id="KW-0677">Repeat</keyword>
<protein>
    <submittedName>
        <fullName evidence="12">Sugar ABC transporter ATP-binding protein</fullName>
    </submittedName>
</protein>
<evidence type="ECO:0000256" key="4">
    <source>
        <dbReference type="ARBA" id="ARBA00022475"/>
    </source>
</evidence>
<feature type="domain" description="ABC transporter" evidence="11">
    <location>
        <begin position="9"/>
        <end position="245"/>
    </location>
</feature>
<dbReference type="Proteomes" id="UP000432089">
    <property type="component" value="Unassembled WGS sequence"/>
</dbReference>
<name>A0A7V7TUY8_9HYPH</name>
<evidence type="ECO:0000256" key="3">
    <source>
        <dbReference type="ARBA" id="ARBA00022448"/>
    </source>
</evidence>
<dbReference type="GO" id="GO:0005886">
    <property type="term" value="C:plasma membrane"/>
    <property type="evidence" value="ECO:0007669"/>
    <property type="project" value="UniProtKB-SubCell"/>
</dbReference>
<proteinExistence type="inferred from homology"/>
<evidence type="ECO:0000256" key="8">
    <source>
        <dbReference type="ARBA" id="ARBA00022840"/>
    </source>
</evidence>
<dbReference type="InterPro" id="IPR050107">
    <property type="entry name" value="ABC_carbohydrate_import_ATPase"/>
</dbReference>
<dbReference type="PANTHER" id="PTHR43790">
    <property type="entry name" value="CARBOHYDRATE TRANSPORT ATP-BINDING PROTEIN MG119-RELATED"/>
    <property type="match status" value="1"/>
</dbReference>
<dbReference type="RefSeq" id="WP_150972931.1">
    <property type="nucleotide sequence ID" value="NZ_VZDO01000020.1"/>
</dbReference>
<accession>A0A7V7TUY8</accession>
<dbReference type="InterPro" id="IPR027417">
    <property type="entry name" value="P-loop_NTPase"/>
</dbReference>
<keyword evidence="5" id="KW-0762">Sugar transport</keyword>
<evidence type="ECO:0000256" key="10">
    <source>
        <dbReference type="ARBA" id="ARBA00023136"/>
    </source>
</evidence>
<organism evidence="12 13">
    <name type="scientific">Plantimonas leprariae</name>
    <dbReference type="NCBI Taxonomy" id="2615207"/>
    <lineage>
        <taxon>Bacteria</taxon>
        <taxon>Pseudomonadati</taxon>
        <taxon>Pseudomonadota</taxon>
        <taxon>Alphaproteobacteria</taxon>
        <taxon>Hyphomicrobiales</taxon>
        <taxon>Aurantimonadaceae</taxon>
        <taxon>Plantimonas</taxon>
    </lineage>
</organism>
<dbReference type="AlphaFoldDB" id="A0A7V7TUY8"/>
<keyword evidence="4" id="KW-1003">Cell membrane</keyword>
<evidence type="ECO:0000256" key="6">
    <source>
        <dbReference type="ARBA" id="ARBA00022737"/>
    </source>
</evidence>
<comment type="subcellular location">
    <subcellularLocation>
        <location evidence="1">Cell membrane</location>
        <topology evidence="1">Peripheral membrane protein</topology>
    </subcellularLocation>
</comment>
<keyword evidence="13" id="KW-1185">Reference proteome</keyword>
<dbReference type="SMART" id="SM00382">
    <property type="entry name" value="AAA"/>
    <property type="match status" value="2"/>
</dbReference>
<evidence type="ECO:0000259" key="11">
    <source>
        <dbReference type="PROSITE" id="PS50893"/>
    </source>
</evidence>
<sequence length="521" mass="56304">MTAAADVVLSVRGATKVYPGTQALKGVDFDVRAGAVNVLVGENGAGKSTLMKLIAGVEQPTEGRILIGGREVTLAGTADAARHGIGIVFQELNLFPNLTIAENIFIGREKTRGGIDIDARAQRMEARRLLKRLDHTNDPDTVVADLRIGEQQIVEIAKVLAQDARILIMDEPTSALSAAEVDILFRVIGELKAQGVAIVYISHRLEELVRIGDFITVLRDGRITGSRPMAEVDVPWIVRAMIGSASKDFAKTVHHAFGPEILRIDDMTLPRKGGGFAVDHVSLSLKAGEIVGIYGLMGAGRSELFDCVMGRMRQAKGRVTLDGRELAERSVHGRIKRGIALIPEDRKAEGLVQILSVAENMTMSSLSRFTRGRIHLDVAREKRSVADFVRKLAVKVASLDAPVASLSGGNQQKIVIGKALMTGPKVLLMDEPSRGIDIGAKAEVFRVMRELAAQGLGILFVTSDLEEVMELSDRIVVMSNGRITGEMSGAEASEEKVVELSFLGHRTASRTAGNHRRELHS</sequence>
<dbReference type="CDD" id="cd03215">
    <property type="entry name" value="ABC_Carb_Monos_II"/>
    <property type="match status" value="1"/>
</dbReference>
<evidence type="ECO:0000313" key="13">
    <source>
        <dbReference type="Proteomes" id="UP000432089"/>
    </source>
</evidence>
<dbReference type="InterPro" id="IPR003593">
    <property type="entry name" value="AAA+_ATPase"/>
</dbReference>
<evidence type="ECO:0000256" key="7">
    <source>
        <dbReference type="ARBA" id="ARBA00022741"/>
    </source>
</evidence>
<evidence type="ECO:0000256" key="9">
    <source>
        <dbReference type="ARBA" id="ARBA00022967"/>
    </source>
</evidence>
<feature type="domain" description="ABC transporter" evidence="11">
    <location>
        <begin position="262"/>
        <end position="505"/>
    </location>
</feature>
<dbReference type="PROSITE" id="PS50893">
    <property type="entry name" value="ABC_TRANSPORTER_2"/>
    <property type="match status" value="2"/>
</dbReference>
<comment type="similarity">
    <text evidence="2">Belongs to the ABC transporter superfamily.</text>
</comment>
<keyword evidence="3" id="KW-0813">Transport</keyword>
<evidence type="ECO:0000256" key="2">
    <source>
        <dbReference type="ARBA" id="ARBA00005417"/>
    </source>
</evidence>
<evidence type="ECO:0000256" key="5">
    <source>
        <dbReference type="ARBA" id="ARBA00022597"/>
    </source>
</evidence>
<dbReference type="PANTHER" id="PTHR43790:SF3">
    <property type="entry name" value="D-ALLOSE IMPORT ATP-BINDING PROTEIN ALSA-RELATED"/>
    <property type="match status" value="1"/>
</dbReference>
<comment type="caution">
    <text evidence="12">The sequence shown here is derived from an EMBL/GenBank/DDBJ whole genome shotgun (WGS) entry which is preliminary data.</text>
</comment>
<dbReference type="PROSITE" id="PS00211">
    <property type="entry name" value="ABC_TRANSPORTER_1"/>
    <property type="match status" value="1"/>
</dbReference>
<dbReference type="GO" id="GO:0005524">
    <property type="term" value="F:ATP binding"/>
    <property type="evidence" value="ECO:0007669"/>
    <property type="project" value="UniProtKB-KW"/>
</dbReference>
<dbReference type="GO" id="GO:0016887">
    <property type="term" value="F:ATP hydrolysis activity"/>
    <property type="evidence" value="ECO:0007669"/>
    <property type="project" value="InterPro"/>
</dbReference>